<dbReference type="PRINTS" id="PR00032">
    <property type="entry name" value="HTHARAC"/>
</dbReference>
<dbReference type="PROSITE" id="PS01124">
    <property type="entry name" value="HTH_ARAC_FAMILY_2"/>
    <property type="match status" value="1"/>
</dbReference>
<dbReference type="RefSeq" id="WP_204516779.1">
    <property type="nucleotide sequence ID" value="NZ_BAABIN010000009.1"/>
</dbReference>
<name>A0A938XRS4_9BACL</name>
<feature type="domain" description="Response regulatory" evidence="6">
    <location>
        <begin position="3"/>
        <end position="119"/>
    </location>
</feature>
<dbReference type="InterPro" id="IPR020449">
    <property type="entry name" value="Tscrpt_reg_AraC-type_HTH"/>
</dbReference>
<dbReference type="PANTHER" id="PTHR43280:SF2">
    <property type="entry name" value="HTH-TYPE TRANSCRIPTIONAL REGULATOR EXSA"/>
    <property type="match status" value="1"/>
</dbReference>
<keyword evidence="8" id="KW-1185">Reference proteome</keyword>
<keyword evidence="2 7" id="KW-0238">DNA-binding</keyword>
<proteinExistence type="predicted"/>
<dbReference type="PROSITE" id="PS00041">
    <property type="entry name" value="HTH_ARAC_FAMILY_1"/>
    <property type="match status" value="1"/>
</dbReference>
<dbReference type="InterPro" id="IPR018060">
    <property type="entry name" value="HTH_AraC"/>
</dbReference>
<dbReference type="SUPFAM" id="SSF52172">
    <property type="entry name" value="CheY-like"/>
    <property type="match status" value="1"/>
</dbReference>
<dbReference type="InterPro" id="IPR001789">
    <property type="entry name" value="Sig_transdc_resp-reg_receiver"/>
</dbReference>
<dbReference type="AlphaFoldDB" id="A0A938XRS4"/>
<reference evidence="7" key="1">
    <citation type="submission" date="2021-01" db="EMBL/GenBank/DDBJ databases">
        <title>Genomic Encyclopedia of Type Strains, Phase IV (KMG-IV): sequencing the most valuable type-strain genomes for metagenomic binning, comparative biology and taxonomic classification.</title>
        <authorList>
            <person name="Goeker M."/>
        </authorList>
    </citation>
    <scope>NUCLEOTIDE SEQUENCE</scope>
    <source>
        <strain evidence="7">DSM 25523</strain>
    </source>
</reference>
<dbReference type="Gene3D" id="1.10.10.60">
    <property type="entry name" value="Homeodomain-like"/>
    <property type="match status" value="2"/>
</dbReference>
<keyword evidence="1" id="KW-0805">Transcription regulation</keyword>
<comment type="caution">
    <text evidence="7">The sequence shown here is derived from an EMBL/GenBank/DDBJ whole genome shotgun (WGS) entry which is preliminary data.</text>
</comment>
<dbReference type="SMART" id="SM00342">
    <property type="entry name" value="HTH_ARAC"/>
    <property type="match status" value="1"/>
</dbReference>
<dbReference type="Gene3D" id="3.40.50.2300">
    <property type="match status" value="1"/>
</dbReference>
<evidence type="ECO:0000256" key="4">
    <source>
        <dbReference type="PROSITE-ProRule" id="PRU00169"/>
    </source>
</evidence>
<gene>
    <name evidence="7" type="ORF">JOD01_000674</name>
</gene>
<evidence type="ECO:0000313" key="8">
    <source>
        <dbReference type="Proteomes" id="UP000717624"/>
    </source>
</evidence>
<dbReference type="EMBL" id="JAFBEB010000001">
    <property type="protein sequence ID" value="MBM7589088.1"/>
    <property type="molecule type" value="Genomic_DNA"/>
</dbReference>
<accession>A0A938XRS4</accession>
<sequence>MATLLIADRDPYERTGLNWLIHSYGLPFDRVLLAESAMALIEHIETSQPEIICMELDMVPKELWERTKAVLRQYRPVVLVMTAEATFERALQGIELHAWDLWVKPLSPDQIRRVLSRLSRRAQEAKANPAVSAAGEARQAGITYRSLFLPGESAGRDLELMLLQLENTAKHPLLLSFLEEYPFRQMPVLLPLSDLIVCIFPQMKENSLVDLTLAGKRLLADWESASAEPLSLIIYTSTDQELTLHQKYLYAKQALEIRFFRGYRQISVVEDRMDWLMIDPFLTPAEQRTWIGMLNDADKQKIKGWMYQEFLNRGEPYPEPGLLRIRLTSILAQIRRYMLSFCMGDLRLEEKYHRVFETILYTPILYRIVQELLLFVFEVLEVANSKQEHVRTDVVEQAIRYMEEHFHEPDLRLEDVAAHVDRSPAYFSALLSKKMGTSFRQLLTSMRIKEAERLLMTGKLTVQEVAERAGFGNSNYFSKVFKEKTGTTPRSLRNRK</sequence>
<dbReference type="Proteomes" id="UP000717624">
    <property type="component" value="Unassembled WGS sequence"/>
</dbReference>
<dbReference type="InterPro" id="IPR011006">
    <property type="entry name" value="CheY-like_superfamily"/>
</dbReference>
<dbReference type="Pfam" id="PF12833">
    <property type="entry name" value="HTH_18"/>
    <property type="match status" value="1"/>
</dbReference>
<organism evidence="7 8">
    <name type="scientific">Brevibacillus fulvus</name>
    <dbReference type="NCBI Taxonomy" id="1125967"/>
    <lineage>
        <taxon>Bacteria</taxon>
        <taxon>Bacillati</taxon>
        <taxon>Bacillota</taxon>
        <taxon>Bacilli</taxon>
        <taxon>Bacillales</taxon>
        <taxon>Paenibacillaceae</taxon>
        <taxon>Brevibacillus</taxon>
    </lineage>
</organism>
<evidence type="ECO:0000313" key="7">
    <source>
        <dbReference type="EMBL" id="MBM7589088.1"/>
    </source>
</evidence>
<comment type="caution">
    <text evidence="4">Lacks conserved residue(s) required for the propagation of feature annotation.</text>
</comment>
<evidence type="ECO:0000259" key="6">
    <source>
        <dbReference type="PROSITE" id="PS50110"/>
    </source>
</evidence>
<evidence type="ECO:0000259" key="5">
    <source>
        <dbReference type="PROSITE" id="PS01124"/>
    </source>
</evidence>
<evidence type="ECO:0000256" key="1">
    <source>
        <dbReference type="ARBA" id="ARBA00023015"/>
    </source>
</evidence>
<dbReference type="PANTHER" id="PTHR43280">
    <property type="entry name" value="ARAC-FAMILY TRANSCRIPTIONAL REGULATOR"/>
    <property type="match status" value="1"/>
</dbReference>
<dbReference type="InterPro" id="IPR009057">
    <property type="entry name" value="Homeodomain-like_sf"/>
</dbReference>
<dbReference type="PROSITE" id="PS50110">
    <property type="entry name" value="RESPONSE_REGULATORY"/>
    <property type="match status" value="1"/>
</dbReference>
<feature type="domain" description="HTH araC/xylS-type" evidence="5">
    <location>
        <begin position="396"/>
        <end position="495"/>
    </location>
</feature>
<dbReference type="CDD" id="cd00156">
    <property type="entry name" value="REC"/>
    <property type="match status" value="1"/>
</dbReference>
<evidence type="ECO:0000256" key="2">
    <source>
        <dbReference type="ARBA" id="ARBA00023125"/>
    </source>
</evidence>
<protein>
    <submittedName>
        <fullName evidence="7">AraC-like DNA-binding protein/DNA-binding response OmpR family regulator</fullName>
    </submittedName>
</protein>
<dbReference type="InterPro" id="IPR018062">
    <property type="entry name" value="HTH_AraC-typ_CS"/>
</dbReference>
<keyword evidence="3" id="KW-0804">Transcription</keyword>
<dbReference type="GO" id="GO:0043565">
    <property type="term" value="F:sequence-specific DNA binding"/>
    <property type="evidence" value="ECO:0007669"/>
    <property type="project" value="InterPro"/>
</dbReference>
<dbReference type="GO" id="GO:0000160">
    <property type="term" value="P:phosphorelay signal transduction system"/>
    <property type="evidence" value="ECO:0007669"/>
    <property type="project" value="InterPro"/>
</dbReference>
<dbReference type="SUPFAM" id="SSF46689">
    <property type="entry name" value="Homeodomain-like"/>
    <property type="match status" value="1"/>
</dbReference>
<evidence type="ECO:0000256" key="3">
    <source>
        <dbReference type="ARBA" id="ARBA00023163"/>
    </source>
</evidence>
<dbReference type="GO" id="GO:0003700">
    <property type="term" value="F:DNA-binding transcription factor activity"/>
    <property type="evidence" value="ECO:0007669"/>
    <property type="project" value="InterPro"/>
</dbReference>